<gene>
    <name evidence="1" type="ORF">CARN3_0869</name>
</gene>
<proteinExistence type="predicted"/>
<accession>E6PY94</accession>
<dbReference type="EMBL" id="CABN01000067">
    <property type="protein sequence ID" value="CBH99903.1"/>
    <property type="molecule type" value="Genomic_DNA"/>
</dbReference>
<evidence type="ECO:0000313" key="1">
    <source>
        <dbReference type="EMBL" id="CBH99903.1"/>
    </source>
</evidence>
<organism evidence="1">
    <name type="scientific">mine drainage metagenome</name>
    <dbReference type="NCBI Taxonomy" id="410659"/>
    <lineage>
        <taxon>unclassified sequences</taxon>
        <taxon>metagenomes</taxon>
        <taxon>ecological metagenomes</taxon>
    </lineage>
</organism>
<sequence>MCQGDYSGYLLGVLNLEYPKQQNQAAI</sequence>
<name>E6PY94_9ZZZZ</name>
<reference evidence="1" key="1">
    <citation type="submission" date="2009-10" db="EMBL/GenBank/DDBJ databases">
        <title>Diversity of trophic interactions inside an arsenic-rich microbial ecosystem.</title>
        <authorList>
            <person name="Bertin P.N."/>
            <person name="Heinrich-Salmeron A."/>
            <person name="Pelletier E."/>
            <person name="Goulhen-Chollet F."/>
            <person name="Arsene-Ploetze F."/>
            <person name="Gallien S."/>
            <person name="Calteau A."/>
            <person name="Vallenet D."/>
            <person name="Casiot C."/>
            <person name="Chane-Woon-Ming B."/>
            <person name="Giloteaux L."/>
            <person name="Barakat M."/>
            <person name="Bonnefoy V."/>
            <person name="Bruneel O."/>
            <person name="Chandler M."/>
            <person name="Cleiss J."/>
            <person name="Duran R."/>
            <person name="Elbaz-Poulichet F."/>
            <person name="Fonknechten N."/>
            <person name="Lauga B."/>
            <person name="Mornico D."/>
            <person name="Ortet P."/>
            <person name="Schaeffer C."/>
            <person name="Siguier P."/>
            <person name="Alexander Thil Smith A."/>
            <person name="Van Dorsselaer A."/>
            <person name="Weissenbach J."/>
            <person name="Medigue C."/>
            <person name="Le Paslier D."/>
        </authorList>
    </citation>
    <scope>NUCLEOTIDE SEQUENCE</scope>
</reference>
<dbReference type="AlphaFoldDB" id="E6PY94"/>
<protein>
    <submittedName>
        <fullName evidence="1">Uncharacterized protein</fullName>
    </submittedName>
</protein>
<comment type="caution">
    <text evidence="1">The sequence shown here is derived from an EMBL/GenBank/DDBJ whole genome shotgun (WGS) entry which is preliminary data.</text>
</comment>